<reference evidence="1 2" key="1">
    <citation type="submission" date="2024-05" db="EMBL/GenBank/DDBJ databases">
        <authorList>
            <person name="Wallberg A."/>
        </authorList>
    </citation>
    <scope>NUCLEOTIDE SEQUENCE [LARGE SCALE GENOMIC DNA]</scope>
</reference>
<feature type="non-terminal residue" evidence="1">
    <location>
        <position position="1"/>
    </location>
</feature>
<protein>
    <submittedName>
        <fullName evidence="1">Uncharacterized protein</fullName>
    </submittedName>
</protein>
<name>A0AAV2S4V8_MEGNR</name>
<organism evidence="1 2">
    <name type="scientific">Meganyctiphanes norvegica</name>
    <name type="common">Northern krill</name>
    <name type="synonym">Thysanopoda norvegica</name>
    <dbReference type="NCBI Taxonomy" id="48144"/>
    <lineage>
        <taxon>Eukaryota</taxon>
        <taxon>Metazoa</taxon>
        <taxon>Ecdysozoa</taxon>
        <taxon>Arthropoda</taxon>
        <taxon>Crustacea</taxon>
        <taxon>Multicrustacea</taxon>
        <taxon>Malacostraca</taxon>
        <taxon>Eumalacostraca</taxon>
        <taxon>Eucarida</taxon>
        <taxon>Euphausiacea</taxon>
        <taxon>Euphausiidae</taxon>
        <taxon>Meganyctiphanes</taxon>
    </lineage>
</organism>
<evidence type="ECO:0000313" key="2">
    <source>
        <dbReference type="Proteomes" id="UP001497623"/>
    </source>
</evidence>
<gene>
    <name evidence="1" type="ORF">MNOR_LOCUS32352</name>
</gene>
<accession>A0AAV2S4V8</accession>
<evidence type="ECO:0000313" key="1">
    <source>
        <dbReference type="EMBL" id="CAL4159902.1"/>
    </source>
</evidence>
<dbReference type="AlphaFoldDB" id="A0AAV2S4V8"/>
<comment type="caution">
    <text evidence="1">The sequence shown here is derived from an EMBL/GenBank/DDBJ whole genome shotgun (WGS) entry which is preliminary data.</text>
</comment>
<dbReference type="EMBL" id="CAXKWB010043803">
    <property type="protein sequence ID" value="CAL4159902.1"/>
    <property type="molecule type" value="Genomic_DNA"/>
</dbReference>
<dbReference type="Proteomes" id="UP001497623">
    <property type="component" value="Unassembled WGS sequence"/>
</dbReference>
<keyword evidence="2" id="KW-1185">Reference proteome</keyword>
<sequence length="101" mass="11829">RGRSSWINKYNYQPIAMEKSHCLLCGRCHKTVFCTEHNTVLKRKTRIRELNPELCFSCLFVHDDPCRSFDEQSICISSAGRCCGEFKHRKFLCNQLGLQKQ</sequence>
<proteinExistence type="predicted"/>